<sequence>MDLQIPIQISTLSTPVNYQDNIMLMGSCFTEHIGEKLEELKFSVLQNPNGILFDPASVVSSLVSYIQNKQYQTEELFYYNEVWQSWQHHSRFSKTDLQECLRGINASQQEAHAYLKTANWLIITLGTSFSYRLTDQVPISFRRGAVRGGVANNHRTPAGWFNKHLLTIEETTTMLDNCLHQLFQFNPGLKVIFTVSPVRHIRDGVIDNNRSKARLIEVVHHLVNKFDKLYYFPAYELVIDVLRDYRFYDIDMVHPNYQATQFVLDKFMRHFVDEKAQQLAEEIKKIVIARKHKPFQPSTEAHKRFLKTHLEKAQELQKKYPFLNLDEDIRYFLQ</sequence>
<dbReference type="STRING" id="1703345.A3860_10720"/>
<gene>
    <name evidence="2" type="ORF">A3860_10720</name>
</gene>
<feature type="domain" description="GSCFA" evidence="1">
    <location>
        <begin position="22"/>
        <end position="267"/>
    </location>
</feature>
<dbReference type="Proteomes" id="UP000192796">
    <property type="component" value="Unassembled WGS sequence"/>
</dbReference>
<comment type="caution">
    <text evidence="2">The sequence shown here is derived from an EMBL/GenBank/DDBJ whole genome shotgun (WGS) entry which is preliminary data.</text>
</comment>
<dbReference type="EMBL" id="LVYD01000124">
    <property type="protein sequence ID" value="OQP57033.1"/>
    <property type="molecule type" value="Genomic_DNA"/>
</dbReference>
<organism evidence="2 3">
    <name type="scientific">Niastella vici</name>
    <dbReference type="NCBI Taxonomy" id="1703345"/>
    <lineage>
        <taxon>Bacteria</taxon>
        <taxon>Pseudomonadati</taxon>
        <taxon>Bacteroidota</taxon>
        <taxon>Chitinophagia</taxon>
        <taxon>Chitinophagales</taxon>
        <taxon>Chitinophagaceae</taxon>
        <taxon>Niastella</taxon>
    </lineage>
</organism>
<evidence type="ECO:0000259" key="1">
    <source>
        <dbReference type="Pfam" id="PF08885"/>
    </source>
</evidence>
<reference evidence="2 3" key="1">
    <citation type="submission" date="2016-03" db="EMBL/GenBank/DDBJ databases">
        <title>Niastella vici sp. nov., isolated from farmland soil.</title>
        <authorList>
            <person name="Chen L."/>
            <person name="Wang D."/>
            <person name="Yang S."/>
            <person name="Wang G."/>
        </authorList>
    </citation>
    <scope>NUCLEOTIDE SEQUENCE [LARGE SCALE GENOMIC DNA]</scope>
    <source>
        <strain evidence="2 3">DJ57</strain>
    </source>
</reference>
<dbReference type="RefSeq" id="WP_081155997.1">
    <property type="nucleotide sequence ID" value="NZ_LVYD01000124.1"/>
</dbReference>
<protein>
    <submittedName>
        <fullName evidence="2">GSCFA domain-containing protein</fullName>
    </submittedName>
</protein>
<dbReference type="SUPFAM" id="SSF52266">
    <property type="entry name" value="SGNH hydrolase"/>
    <property type="match status" value="1"/>
</dbReference>
<dbReference type="AlphaFoldDB" id="A0A1V9FF98"/>
<dbReference type="Pfam" id="PF08885">
    <property type="entry name" value="GSCFA"/>
    <property type="match status" value="1"/>
</dbReference>
<evidence type="ECO:0000313" key="3">
    <source>
        <dbReference type="Proteomes" id="UP000192796"/>
    </source>
</evidence>
<keyword evidence="3" id="KW-1185">Reference proteome</keyword>
<accession>A0A1V9FF98</accession>
<proteinExistence type="predicted"/>
<evidence type="ECO:0000313" key="2">
    <source>
        <dbReference type="EMBL" id="OQP57033.1"/>
    </source>
</evidence>
<name>A0A1V9FF98_9BACT</name>
<dbReference type="OrthoDB" id="9807687at2"/>
<dbReference type="InterPro" id="IPR014982">
    <property type="entry name" value="GSCFA"/>
</dbReference>